<dbReference type="SUPFAM" id="SSF63829">
    <property type="entry name" value="Calcium-dependent phosphotriesterase"/>
    <property type="match status" value="1"/>
</dbReference>
<name>A0A845UYE5_9GAMM</name>
<evidence type="ECO:0000313" key="1">
    <source>
        <dbReference type="EMBL" id="NDY96437.1"/>
    </source>
</evidence>
<dbReference type="InterPro" id="IPR013431">
    <property type="entry name" value="Delta_60_rpt"/>
</dbReference>
<protein>
    <submittedName>
        <fullName evidence="1">Delta-60 repeat domain-containing protein</fullName>
    </submittedName>
</protein>
<gene>
    <name evidence="1" type="ORF">G3I74_11920</name>
</gene>
<sequence length="1613" mass="168797">MKKAQPTRVMMISNRSTDFRAEALRCACFVGAPVQAMALHLGCSGGCLDDMLLKEGKAMIAVMFRRLVSVILLFGILAPASSEAQLPLDQPDLDLRAATSGKVLLALPDGGAIVSHNGRFVGGEPGHAFLYRLRPDGTIDPDWNVSAIGVSDMALVDDDLYLAGSFSTVNGVSRQGLASVSLATGALSNWDPNSGNSSRDFRVLEVVGDSVYVAGGFTQVGTTPSDGFAKIDRITGVVDEAFSPVVPGSFSPIRTMGSDGVALFIGGSFTEVNGDPRSFAAKLSLDDGSVDPTWNPDFSSSISELHIDGGWLYAVGCFTQVNGTNRRFVARVATAGAGDLDATWDPSPNRGCLQTVYVDDTHAYISGFFEQLGGVDAFRFGRVAKTGAGAIDATWGVSVDDRVASIITLPGGAVLIAGSFHDVNDTYHPGLARLDRNSGTLLGPEIYVESSGIVQALAAAPDGGVYVGGNFHRLVGTGLLRRGLLRLTPSGELDATWASPLAGGARVETLVADVDHLYVGGRFRTYDSTGLNNLVRLSHSGLVDSSWTPEPNGTVHTLAIDETSNSLFLGGWFDFLGGESRRRLAEVDLVTGQPTAFNPDANSAVYAIALDGNDIYVGGRFTEIGGEPRQRLAKLSRTGIVDPSFVADADDSVRALLPGPGGTLYVGGWFSNISGLGRRGLVRLLRDSGAPDPAWDTFPNSRVYSLNPSTEGFYVGGDFFEIGGVARSRVARVSHQGEVAPLFAPGGFSGRIEAALEQGSEVTLGGWINWSETAAGIRRGLAAFPVDATPVASTLTITSALPGNTQPHQFYRVEVNGVGGEAPLANQRVTVVCDSGASCAMTLDSQGNGACEIASRTPGTRTLTASYAGSPFFSSATATRPHNVATIVATPPANPAFDLRSPGFVSGMVRTSDDKLVVAGGFNRIGDQARRGLARLLPDGTADPAFRADALGGSVRAVARDASDHVFAVGFFDLINGVFRPRLAKLDTEGNVVPDWIPARTDVNRDVAYVDPDGDLIVRGFTFFSGGVGVTRLLKLSGADGEERAGFDVTVTSSGSLNVQVAGDDTHLYVYGVFEEVNGVPRRNLARLSLSGEVDLDWNPSPDSFVGDVVPDAAGGIYVAGQFDEIAGQTTLSRLVRLSSSGTLVTAFNPAPDGTVDNLFLEGSSLYVGGFFDQIGGLTRDNAAKINATTGIADPAFQNPSLAFGLFERLGDALWSSNFGFEMGASDVLWMGAVRRDPGTGELLPTAPITRPAQIYALARQPDGATLIGGSFARFGSSQRNLVRVSAEGQYDTAFSPALDEDNSVRALAVRGNGDIYAGGLGGLSKVGVDGSIDSAFISPNDWVLALADAGDGLIAGGWFTEVGPSATPRNRIAKLDYDTGAAIAGWDPDSNGTVEAIAIGPDDAVYLGGSFTEIGGESRQRLAKLSVDGSLNGNWQPQASSTVRALLVDGPDVYVGGFFFRIDGIIRRGIARLAAADGALADWAPGDPNSFASVYALTRAQDGDILVGGSFRRMGGAFRSNAAKIDPVSGIADPLWNPSLDGPVFAILAGYGNTPASFRQEQIEQNIAIGGSFEFQGAAPMPGFVAVPREGRPTTDGIFCDRFEATACVPVP</sequence>
<dbReference type="SUPFAM" id="SSF75011">
    <property type="entry name" value="3-carboxy-cis,cis-mucoante lactonizing enzyme"/>
    <property type="match status" value="1"/>
</dbReference>
<dbReference type="EMBL" id="JAAGSC010000043">
    <property type="protein sequence ID" value="NDY96437.1"/>
    <property type="molecule type" value="Genomic_DNA"/>
</dbReference>
<dbReference type="SUPFAM" id="SSF101898">
    <property type="entry name" value="NHL repeat"/>
    <property type="match status" value="1"/>
</dbReference>
<evidence type="ECO:0000313" key="2">
    <source>
        <dbReference type="Proteomes" id="UP000484885"/>
    </source>
</evidence>
<dbReference type="PANTHER" id="PTHR31778">
    <property type="entry name" value="BUD SITE SELECTION PROTEIN RAX2"/>
    <property type="match status" value="1"/>
</dbReference>
<proteinExistence type="predicted"/>
<dbReference type="RefSeq" id="WP_164211838.1">
    <property type="nucleotide sequence ID" value="NZ_JAAGSC010000043.1"/>
</dbReference>
<reference evidence="1 2" key="1">
    <citation type="submission" date="2020-02" db="EMBL/GenBank/DDBJ databases">
        <authorList>
            <person name="Zhang X.-Y."/>
        </authorList>
    </citation>
    <scope>NUCLEOTIDE SEQUENCE [LARGE SCALE GENOMIC DNA]</scope>
    <source>
        <strain evidence="1 2">C33</strain>
    </source>
</reference>
<dbReference type="Pfam" id="PF17164">
    <property type="entry name" value="DUF5122"/>
    <property type="match status" value="7"/>
</dbReference>
<organism evidence="1 2">
    <name type="scientific">Wenzhouxiangella limi</name>
    <dbReference type="NCBI Taxonomy" id="2707351"/>
    <lineage>
        <taxon>Bacteria</taxon>
        <taxon>Pseudomonadati</taxon>
        <taxon>Pseudomonadota</taxon>
        <taxon>Gammaproteobacteria</taxon>
        <taxon>Chromatiales</taxon>
        <taxon>Wenzhouxiangellaceae</taxon>
        <taxon>Wenzhouxiangella</taxon>
    </lineage>
</organism>
<dbReference type="GO" id="GO:1902929">
    <property type="term" value="C:plasma membrane of growing cell tip"/>
    <property type="evidence" value="ECO:0007669"/>
    <property type="project" value="TreeGrafter"/>
</dbReference>
<dbReference type="PANTHER" id="PTHR31778:SF2">
    <property type="entry name" value="BUD SITE SELECTION PROTEIN RAX2"/>
    <property type="match status" value="1"/>
</dbReference>
<keyword evidence="2" id="KW-1185">Reference proteome</keyword>
<accession>A0A845UYE5</accession>
<comment type="caution">
    <text evidence="1">The sequence shown here is derived from an EMBL/GenBank/DDBJ whole genome shotgun (WGS) entry which is preliminary data.</text>
</comment>
<dbReference type="Proteomes" id="UP000484885">
    <property type="component" value="Unassembled WGS sequence"/>
</dbReference>
<dbReference type="Gene3D" id="2.80.10.50">
    <property type="match status" value="6"/>
</dbReference>